<proteinExistence type="predicted"/>
<evidence type="ECO:0000259" key="1">
    <source>
        <dbReference type="SMART" id="SM00782"/>
    </source>
</evidence>
<dbReference type="Gene3D" id="2.30.30.40">
    <property type="entry name" value="SH3 Domains"/>
    <property type="match status" value="1"/>
</dbReference>
<dbReference type="RefSeq" id="WP_106392905.1">
    <property type="nucleotide sequence ID" value="NZ_PVNK01000164.1"/>
</dbReference>
<dbReference type="SUPFAM" id="SSF82057">
    <property type="entry name" value="Prokaryotic SH3-related domain"/>
    <property type="match status" value="1"/>
</dbReference>
<dbReference type="Proteomes" id="UP000237968">
    <property type="component" value="Unassembled WGS sequence"/>
</dbReference>
<dbReference type="InterPro" id="IPR013988">
    <property type="entry name" value="YjdM_C"/>
</dbReference>
<name>A0A2S9XV89_9BACT</name>
<gene>
    <name evidence="2" type="ORF">ENSA5_35620</name>
</gene>
<comment type="caution">
    <text evidence="2">The sequence shown here is derived from an EMBL/GenBank/DDBJ whole genome shotgun (WGS) entry which is preliminary data.</text>
</comment>
<dbReference type="Pfam" id="PF03831">
    <property type="entry name" value="YjdM"/>
    <property type="match status" value="1"/>
</dbReference>
<dbReference type="OrthoDB" id="9810131at2"/>
<accession>A0A2S9XV89</accession>
<reference evidence="2 3" key="1">
    <citation type="submission" date="2018-03" db="EMBL/GenBank/DDBJ databases">
        <title>Draft Genome Sequences of the Obligatory Marine Myxobacteria Enhygromyxa salina SWB005.</title>
        <authorList>
            <person name="Poehlein A."/>
            <person name="Moghaddam J.A."/>
            <person name="Harms H."/>
            <person name="Alanjari M."/>
            <person name="Koenig G.M."/>
            <person name="Daniel R."/>
            <person name="Schaeberle T.F."/>
        </authorList>
    </citation>
    <scope>NUCLEOTIDE SEQUENCE [LARGE SCALE GENOMIC DNA]</scope>
    <source>
        <strain evidence="2 3">SWB005</strain>
    </source>
</reference>
<protein>
    <recommendedName>
        <fullName evidence="1">PhnA protein N-terminal proteobacterial domain-containing protein</fullName>
    </recommendedName>
</protein>
<dbReference type="InterPro" id="IPR013991">
    <property type="entry name" value="PhnaA_N_proteobac"/>
</dbReference>
<organism evidence="2 3">
    <name type="scientific">Enhygromyxa salina</name>
    <dbReference type="NCBI Taxonomy" id="215803"/>
    <lineage>
        <taxon>Bacteria</taxon>
        <taxon>Pseudomonadati</taxon>
        <taxon>Myxococcota</taxon>
        <taxon>Polyangia</taxon>
        <taxon>Nannocystales</taxon>
        <taxon>Nannocystaceae</taxon>
        <taxon>Enhygromyxa</taxon>
    </lineage>
</organism>
<evidence type="ECO:0000313" key="3">
    <source>
        <dbReference type="Proteomes" id="UP000237968"/>
    </source>
</evidence>
<keyword evidence="3" id="KW-1185">Reference proteome</keyword>
<dbReference type="EMBL" id="PVNK01000164">
    <property type="protein sequence ID" value="PRP96788.1"/>
    <property type="molecule type" value="Genomic_DNA"/>
</dbReference>
<dbReference type="SMART" id="SM00782">
    <property type="entry name" value="PhnA_Zn_Ribbon"/>
    <property type="match status" value="1"/>
</dbReference>
<evidence type="ECO:0000313" key="2">
    <source>
        <dbReference type="EMBL" id="PRP96788.1"/>
    </source>
</evidence>
<feature type="domain" description="PhnA protein N-terminal proteobacterial" evidence="1">
    <location>
        <begin position="10"/>
        <end position="56"/>
    </location>
</feature>
<dbReference type="AlphaFoldDB" id="A0A2S9XV89"/>
<sequence>MPDLTQFEATLRVRAGDQCELCNAKDGLSVRAVPPGADPHEDRCVLLCPACLGQVDGSAPLDPKSLFCLQQAAWSEVPAVQVVAYRLLSRLTDEGWARDLLDQIYLTDETLEWARAGLDSDDEPARTPTLDSNGTELADGDSVTLIKDLEVKGAGFTAKRGTLVKGIRLTDDPTHVDARVNKVAIVLKTAFLKKQG</sequence>